<name>A0AB34KFL0_9PEZI</name>
<dbReference type="RefSeq" id="XP_069225237.1">
    <property type="nucleotide sequence ID" value="XM_069377884.1"/>
</dbReference>
<dbReference type="AlphaFoldDB" id="A0AB34KFL0"/>
<reference evidence="1 2" key="1">
    <citation type="journal article" date="2020" name="Microbiol. Resour. Announc.">
        <title>Draft Genome Sequence of a Cladosporium Species Isolated from the Mesophotic Ascidian Didemnum maculosum.</title>
        <authorList>
            <person name="Gioti A."/>
            <person name="Siaperas R."/>
            <person name="Nikolaivits E."/>
            <person name="Le Goff G."/>
            <person name="Ouazzani J."/>
            <person name="Kotoulas G."/>
            <person name="Topakas E."/>
        </authorList>
    </citation>
    <scope>NUCLEOTIDE SEQUENCE [LARGE SCALE GENOMIC DNA]</scope>
    <source>
        <strain evidence="1 2">TM138-S3</strain>
    </source>
</reference>
<dbReference type="GeneID" id="96010722"/>
<accession>A0AB34KFL0</accession>
<proteinExistence type="predicted"/>
<gene>
    <name evidence="1" type="ORF">WHR41_09280</name>
</gene>
<dbReference type="Proteomes" id="UP000803884">
    <property type="component" value="Unassembled WGS sequence"/>
</dbReference>
<organism evidence="1 2">
    <name type="scientific">Cladosporium halotolerans</name>
    <dbReference type="NCBI Taxonomy" id="1052096"/>
    <lineage>
        <taxon>Eukaryota</taxon>
        <taxon>Fungi</taxon>
        <taxon>Dikarya</taxon>
        <taxon>Ascomycota</taxon>
        <taxon>Pezizomycotina</taxon>
        <taxon>Dothideomycetes</taxon>
        <taxon>Dothideomycetidae</taxon>
        <taxon>Cladosporiales</taxon>
        <taxon>Cladosporiaceae</taxon>
        <taxon>Cladosporium</taxon>
    </lineage>
</organism>
<sequence length="115" mass="13396">MLSELDWHGSRYARLKQVQEDLVEHKMDETPRVLHIVHASHCLHYNDADTAGAGNINITDANDRNIAHAGDHHQHDNDARTTMFSFRERILTRNVVCRLGSTRWEEWNSEESFVF</sequence>
<evidence type="ECO:0000313" key="1">
    <source>
        <dbReference type="EMBL" id="KAL1582130.1"/>
    </source>
</evidence>
<keyword evidence="2" id="KW-1185">Reference proteome</keyword>
<dbReference type="EMBL" id="JAAQHG020000064">
    <property type="protein sequence ID" value="KAL1582130.1"/>
    <property type="molecule type" value="Genomic_DNA"/>
</dbReference>
<protein>
    <submittedName>
        <fullName evidence="1">Uncharacterized protein</fullName>
    </submittedName>
</protein>
<comment type="caution">
    <text evidence="1">The sequence shown here is derived from an EMBL/GenBank/DDBJ whole genome shotgun (WGS) entry which is preliminary data.</text>
</comment>
<evidence type="ECO:0000313" key="2">
    <source>
        <dbReference type="Proteomes" id="UP000803884"/>
    </source>
</evidence>